<evidence type="ECO:0000313" key="3">
    <source>
        <dbReference type="EMBL" id="KAL3722076.1"/>
    </source>
</evidence>
<accession>A0ABD3J7I9</accession>
<evidence type="ECO:0000313" key="4">
    <source>
        <dbReference type="Proteomes" id="UP001634007"/>
    </source>
</evidence>
<dbReference type="InterPro" id="IPR004158">
    <property type="entry name" value="DUF247_pln"/>
</dbReference>
<feature type="transmembrane region" description="Helical" evidence="2">
    <location>
        <begin position="504"/>
        <end position="531"/>
    </location>
</feature>
<dbReference type="Pfam" id="PF03140">
    <property type="entry name" value="DUF247"/>
    <property type="match status" value="1"/>
</dbReference>
<gene>
    <name evidence="3" type="ORF">ACJRO7_034433</name>
</gene>
<dbReference type="PANTHER" id="PTHR31170:SF25">
    <property type="entry name" value="BNAA09G04570D PROTEIN"/>
    <property type="match status" value="1"/>
</dbReference>
<organism evidence="3 4">
    <name type="scientific">Eucalyptus globulus</name>
    <name type="common">Tasmanian blue gum</name>
    <dbReference type="NCBI Taxonomy" id="34317"/>
    <lineage>
        <taxon>Eukaryota</taxon>
        <taxon>Viridiplantae</taxon>
        <taxon>Streptophyta</taxon>
        <taxon>Embryophyta</taxon>
        <taxon>Tracheophyta</taxon>
        <taxon>Spermatophyta</taxon>
        <taxon>Magnoliopsida</taxon>
        <taxon>eudicotyledons</taxon>
        <taxon>Gunneridae</taxon>
        <taxon>Pentapetalae</taxon>
        <taxon>rosids</taxon>
        <taxon>malvids</taxon>
        <taxon>Myrtales</taxon>
        <taxon>Myrtaceae</taxon>
        <taxon>Myrtoideae</taxon>
        <taxon>Eucalypteae</taxon>
        <taxon>Eucalyptus</taxon>
    </lineage>
</organism>
<dbReference type="PANTHER" id="PTHR31170">
    <property type="entry name" value="BNAC04G53230D PROTEIN"/>
    <property type="match status" value="1"/>
</dbReference>
<feature type="compositionally biased region" description="Acidic residues" evidence="1">
    <location>
        <begin position="80"/>
        <end position="91"/>
    </location>
</feature>
<feature type="region of interest" description="Disordered" evidence="1">
    <location>
        <begin position="26"/>
        <end position="94"/>
    </location>
</feature>
<reference evidence="3 4" key="1">
    <citation type="submission" date="2024-11" db="EMBL/GenBank/DDBJ databases">
        <title>Chromosome-level genome assembly of Eucalyptus globulus Labill. provides insights into its genome evolution.</title>
        <authorList>
            <person name="Li X."/>
        </authorList>
    </citation>
    <scope>NUCLEOTIDE SEQUENCE [LARGE SCALE GENOMIC DNA]</scope>
    <source>
        <strain evidence="3">CL2024</strain>
        <tissue evidence="3">Fresh tender leaves</tissue>
    </source>
</reference>
<comment type="caution">
    <text evidence="3">The sequence shown here is derived from an EMBL/GenBank/DDBJ whole genome shotgun (WGS) entry which is preliminary data.</text>
</comment>
<name>A0ABD3J7I9_EUCGL</name>
<dbReference type="EMBL" id="JBJKBG010000009">
    <property type="protein sequence ID" value="KAL3722076.1"/>
    <property type="molecule type" value="Genomic_DNA"/>
</dbReference>
<protein>
    <submittedName>
        <fullName evidence="3">Uncharacterized protein</fullName>
    </submittedName>
</protein>
<feature type="compositionally biased region" description="Basic and acidic residues" evidence="1">
    <location>
        <begin position="59"/>
        <end position="77"/>
    </location>
</feature>
<proteinExistence type="predicted"/>
<dbReference type="Proteomes" id="UP001634007">
    <property type="component" value="Unassembled WGS sequence"/>
</dbReference>
<keyword evidence="2" id="KW-0812">Transmembrane</keyword>
<evidence type="ECO:0000256" key="1">
    <source>
        <dbReference type="SAM" id="MobiDB-lite"/>
    </source>
</evidence>
<sequence>MVSIFEEGRKWLSRLRKRVFTAMLCGQTGESSPQKPQQEPPEDHRIVVNDDGGESTESIIDHHHQQQPQKHQDHPQDDSLWVDDEAEDEPGPPESLWIISIKENLKVAGQEHKARPWEKLSSYQIPRYLKDGKDNTYVPQVVSLGPYYHDKKHLRQMDKHKWRCLHRMLRRTSNYKIVPYLDSMKEVEDRARACYEGKINMSSDEFAEMMVLDGCFVIELFWGFSVGFKELGYDQNDPVFSFMGLAPIIRQDMIMLENQIPLFILERLFYIFCGQPEETGLLTKLAFQFFYPLTPTKNMLYSISIDRLEFDPLLQEGELSCLELFRRSLLYPGIEWKRKQEHEHKQKQKLQQRVPCVTELRKGGIKFRKGETDKLWDIQFKGGILKIPQLLIHDGTRSLFLNLIAFEQCHIDCIKVITSYIIFMVNLINSPEDVGHLHECGIIEDWLGSDAEVADLFNQLSKEVLFDINDSYLYKVTEEVNTYSSYRRHRWIASLKLEYFSNPWSIISLIAAFILLVLTFTQTFYGAYGYYRPHS</sequence>
<keyword evidence="4" id="KW-1185">Reference proteome</keyword>
<keyword evidence="2" id="KW-1133">Transmembrane helix</keyword>
<keyword evidence="2" id="KW-0472">Membrane</keyword>
<dbReference type="AlphaFoldDB" id="A0ABD3J7I9"/>
<evidence type="ECO:0000256" key="2">
    <source>
        <dbReference type="SAM" id="Phobius"/>
    </source>
</evidence>